<feature type="region of interest" description="Disordered" evidence="7">
    <location>
        <begin position="1"/>
        <end position="53"/>
    </location>
</feature>
<keyword evidence="11" id="KW-1185">Reference proteome</keyword>
<dbReference type="HOGENOM" id="CLU_014793_3_5_7"/>
<dbReference type="InterPro" id="IPR014284">
    <property type="entry name" value="RNA_pol_sigma-70_dom"/>
</dbReference>
<evidence type="ECO:0000259" key="9">
    <source>
        <dbReference type="PROSITE" id="PS00716"/>
    </source>
</evidence>
<dbReference type="AlphaFoldDB" id="Q30ZI3"/>
<evidence type="ECO:0000256" key="3">
    <source>
        <dbReference type="ARBA" id="ARBA00023082"/>
    </source>
</evidence>
<evidence type="ECO:0000256" key="7">
    <source>
        <dbReference type="SAM" id="MobiDB-lite"/>
    </source>
</evidence>
<protein>
    <recommendedName>
        <fullName evidence="6">RNA polymerase sigma factor</fullName>
    </recommendedName>
</protein>
<dbReference type="InterPro" id="IPR013324">
    <property type="entry name" value="RNA_pol_sigma_r3/r4-like"/>
</dbReference>
<keyword evidence="3 6" id="KW-0731">Sigma factor</keyword>
<dbReference type="Gene3D" id="1.10.601.10">
    <property type="entry name" value="RNA Polymerase Primary Sigma Factor"/>
    <property type="match status" value="1"/>
</dbReference>
<dbReference type="Pfam" id="PF00140">
    <property type="entry name" value="Sigma70_r1_2"/>
    <property type="match status" value="1"/>
</dbReference>
<dbReference type="InterPro" id="IPR007630">
    <property type="entry name" value="RNA_pol_sigma70_r4"/>
</dbReference>
<dbReference type="eggNOG" id="COG0568">
    <property type="taxonomic scope" value="Bacteria"/>
</dbReference>
<proteinExistence type="inferred from homology"/>
<keyword evidence="4 6" id="KW-0238">DNA-binding</keyword>
<dbReference type="SUPFAM" id="SSF88659">
    <property type="entry name" value="Sigma3 and sigma4 domains of RNA polymerase sigma factors"/>
    <property type="match status" value="1"/>
</dbReference>
<dbReference type="KEGG" id="dde:Dde_2116"/>
<dbReference type="PROSITE" id="PS00715">
    <property type="entry name" value="SIGMA70_1"/>
    <property type="match status" value="1"/>
</dbReference>
<dbReference type="PROSITE" id="PS00716">
    <property type="entry name" value="SIGMA70_2"/>
    <property type="match status" value="1"/>
</dbReference>
<dbReference type="RefSeq" id="WP_011368016.1">
    <property type="nucleotide sequence ID" value="NC_007519.1"/>
</dbReference>
<dbReference type="GO" id="GO:0016987">
    <property type="term" value="F:sigma factor activity"/>
    <property type="evidence" value="ECO:0007669"/>
    <property type="project" value="UniProtKB-KW"/>
</dbReference>
<feature type="compositionally biased region" description="Acidic residues" evidence="7">
    <location>
        <begin position="31"/>
        <end position="53"/>
    </location>
</feature>
<dbReference type="GO" id="GO:0006352">
    <property type="term" value="P:DNA-templated transcription initiation"/>
    <property type="evidence" value="ECO:0007669"/>
    <property type="project" value="InterPro"/>
</dbReference>
<dbReference type="NCBIfam" id="NF005143">
    <property type="entry name" value="PRK06596.1"/>
    <property type="match status" value="1"/>
</dbReference>
<dbReference type="PANTHER" id="PTHR30376">
    <property type="entry name" value="SIGMA FACTOR RPOH HEAT SHOCK RELATED"/>
    <property type="match status" value="1"/>
</dbReference>
<evidence type="ECO:0000256" key="5">
    <source>
        <dbReference type="ARBA" id="ARBA00023163"/>
    </source>
</evidence>
<sequence>MTPAKDTVKKHTAAAATDSNAAEDSAAEVLTGDDETTYDIEIDQEEDDEDIDIDEGDVIDVSDTDLPAPLPPGNKPTRDSLHLYLREISRFPMLKPDEEFELARRVQLHNDSDAAFRLVSSHLRLVVKIAMDFQRRWMQNVLDLIQEGNVGLMRAVNKFDPDKGIKFSYYAAFWIKAYILKFIMDNWRLVKIGTTQAQRKLFYNLNKERQKLIAQGYDPDAAMLSERLDVTTEQVVEMEQRLDASDMSLDVQVGDENGSASRMDFLPALGPGIEDTLANNEIAAMVQERIRDIVPLLNDKELDILNSRLLSEDPVTLREIGEKYDITRERVRQIEARLLQKIRDHLFKEIKDFSSDWITR</sequence>
<dbReference type="InterPro" id="IPR009042">
    <property type="entry name" value="RNA_pol_sigma70_r1_2"/>
</dbReference>
<evidence type="ECO:0000256" key="4">
    <source>
        <dbReference type="ARBA" id="ARBA00023125"/>
    </source>
</evidence>
<dbReference type="EMBL" id="CP000112">
    <property type="protein sequence ID" value="ABB38913.1"/>
    <property type="molecule type" value="Genomic_DNA"/>
</dbReference>
<dbReference type="InterPro" id="IPR007627">
    <property type="entry name" value="RNA_pol_sigma70_r2"/>
</dbReference>
<dbReference type="Proteomes" id="UP000002710">
    <property type="component" value="Chromosome"/>
</dbReference>
<dbReference type="InterPro" id="IPR013325">
    <property type="entry name" value="RNA_pol_sigma_r2"/>
</dbReference>
<keyword evidence="2 6" id="KW-0805">Transcription regulation</keyword>
<dbReference type="GO" id="GO:0003677">
    <property type="term" value="F:DNA binding"/>
    <property type="evidence" value="ECO:0007669"/>
    <property type="project" value="UniProtKB-KW"/>
</dbReference>
<organism evidence="10 11">
    <name type="scientific">Oleidesulfovibrio alaskensis (strain ATCC BAA-1058 / DSM 17464 / G20)</name>
    <name type="common">Desulfovibrio alaskensis</name>
    <dbReference type="NCBI Taxonomy" id="207559"/>
    <lineage>
        <taxon>Bacteria</taxon>
        <taxon>Pseudomonadati</taxon>
        <taxon>Thermodesulfobacteriota</taxon>
        <taxon>Desulfovibrionia</taxon>
        <taxon>Desulfovibrionales</taxon>
        <taxon>Desulfovibrionaceae</taxon>
        <taxon>Oleidesulfovibrio</taxon>
    </lineage>
</organism>
<feature type="domain" description="RNA polymerase sigma-70" evidence="9">
    <location>
        <begin position="316"/>
        <end position="342"/>
    </location>
</feature>
<keyword evidence="5 6" id="KW-0804">Transcription</keyword>
<dbReference type="PRINTS" id="PR00046">
    <property type="entry name" value="SIGMA70FCT"/>
</dbReference>
<reference evidence="10 11" key="1">
    <citation type="journal article" date="2011" name="J. Bacteriol.">
        <title>Complete genome sequence and updated annotation of Desulfovibrio alaskensis G20.</title>
        <authorList>
            <person name="Hauser L.J."/>
            <person name="Land M.L."/>
            <person name="Brown S.D."/>
            <person name="Larimer F."/>
            <person name="Keller K.L."/>
            <person name="Rapp-Giles B.J."/>
            <person name="Price M.N."/>
            <person name="Lin M."/>
            <person name="Bruce D.C."/>
            <person name="Detter J.C."/>
            <person name="Tapia R."/>
            <person name="Han C.S."/>
            <person name="Goodwin L.A."/>
            <person name="Cheng J.F."/>
            <person name="Pitluck S."/>
            <person name="Copeland A."/>
            <person name="Lucas S."/>
            <person name="Nolan M."/>
            <person name="Lapidus A.L."/>
            <person name="Palumbo A.V."/>
            <person name="Wall J.D."/>
        </authorList>
    </citation>
    <scope>NUCLEOTIDE SEQUENCE [LARGE SCALE GENOMIC DNA]</scope>
    <source>
        <strain evidence="11">ATCC BAA 1058 / DSM 17464 / G20</strain>
    </source>
</reference>
<evidence type="ECO:0000256" key="1">
    <source>
        <dbReference type="ARBA" id="ARBA00007788"/>
    </source>
</evidence>
<gene>
    <name evidence="10" type="ordered locus">Dde_2116</name>
</gene>
<dbReference type="Pfam" id="PF04545">
    <property type="entry name" value="Sigma70_r4"/>
    <property type="match status" value="1"/>
</dbReference>
<dbReference type="Gene3D" id="1.20.140.160">
    <property type="match status" value="1"/>
</dbReference>
<dbReference type="Pfam" id="PF04542">
    <property type="entry name" value="Sigma70_r2"/>
    <property type="match status" value="1"/>
</dbReference>
<evidence type="ECO:0000256" key="6">
    <source>
        <dbReference type="RuleBase" id="RU362124"/>
    </source>
</evidence>
<comment type="similarity">
    <text evidence="1 6">Belongs to the sigma-70 factor family.</text>
</comment>
<accession>Q30ZI3</accession>
<evidence type="ECO:0000259" key="8">
    <source>
        <dbReference type="PROSITE" id="PS00715"/>
    </source>
</evidence>
<feature type="compositionally biased region" description="Low complexity" evidence="7">
    <location>
        <begin position="13"/>
        <end position="28"/>
    </location>
</feature>
<dbReference type="InterPro" id="IPR000943">
    <property type="entry name" value="RNA_pol_sigma70"/>
</dbReference>
<feature type="domain" description="RNA polymerase sigma-70" evidence="8">
    <location>
        <begin position="143"/>
        <end position="156"/>
    </location>
</feature>
<dbReference type="PANTHER" id="PTHR30376:SF3">
    <property type="entry name" value="RNA POLYMERASE SIGMA FACTOR RPOH"/>
    <property type="match status" value="1"/>
</dbReference>
<name>Q30ZI3_OLEA2</name>
<evidence type="ECO:0000313" key="10">
    <source>
        <dbReference type="EMBL" id="ABB38913.1"/>
    </source>
</evidence>
<dbReference type="STRING" id="207559.Dde_2116"/>
<dbReference type="CDD" id="cd06171">
    <property type="entry name" value="Sigma70_r4"/>
    <property type="match status" value="1"/>
</dbReference>
<evidence type="ECO:0000256" key="2">
    <source>
        <dbReference type="ARBA" id="ARBA00023015"/>
    </source>
</evidence>
<evidence type="ECO:0000313" key="11">
    <source>
        <dbReference type="Proteomes" id="UP000002710"/>
    </source>
</evidence>
<dbReference type="InterPro" id="IPR050813">
    <property type="entry name" value="Sigma-70_Factor"/>
</dbReference>
<dbReference type="NCBIfam" id="TIGR02937">
    <property type="entry name" value="sigma70-ECF"/>
    <property type="match status" value="1"/>
</dbReference>
<dbReference type="SUPFAM" id="SSF88946">
    <property type="entry name" value="Sigma2 domain of RNA polymerase sigma factors"/>
    <property type="match status" value="1"/>
</dbReference>
<comment type="function">
    <text evidence="6">Sigma factors are initiation factors that promote the attachment of RNA polymerase to specific initiation sites and are then released.</text>
</comment>